<comment type="caution">
    <text evidence="2">The sequence shown here is derived from an EMBL/GenBank/DDBJ whole genome shotgun (WGS) entry which is preliminary data.</text>
</comment>
<organism evidence="2 3">
    <name type="scientific">Candidatus Nomurabacteria bacterium RIFCSPLOWO2_02_FULL_40_67</name>
    <dbReference type="NCBI Taxonomy" id="1801787"/>
    <lineage>
        <taxon>Bacteria</taxon>
        <taxon>Candidatus Nomuraibacteriota</taxon>
    </lineage>
</organism>
<reference evidence="2 3" key="1">
    <citation type="journal article" date="2016" name="Nat. Commun.">
        <title>Thousands of microbial genomes shed light on interconnected biogeochemical processes in an aquifer system.</title>
        <authorList>
            <person name="Anantharaman K."/>
            <person name="Brown C.T."/>
            <person name="Hug L.A."/>
            <person name="Sharon I."/>
            <person name="Castelle C.J."/>
            <person name="Probst A.J."/>
            <person name="Thomas B.C."/>
            <person name="Singh A."/>
            <person name="Wilkins M.J."/>
            <person name="Karaoz U."/>
            <person name="Brodie E.L."/>
            <person name="Williams K.H."/>
            <person name="Hubbard S.S."/>
            <person name="Banfield J.F."/>
        </authorList>
    </citation>
    <scope>NUCLEOTIDE SEQUENCE [LARGE SCALE GENOMIC DNA]</scope>
</reference>
<dbReference type="EMBL" id="MFVL01000029">
    <property type="protein sequence ID" value="OGJ00698.1"/>
    <property type="molecule type" value="Genomic_DNA"/>
</dbReference>
<name>A0A1F6Y2U2_9BACT</name>
<dbReference type="AlphaFoldDB" id="A0A1F6Y2U2"/>
<feature type="region of interest" description="Disordered" evidence="1">
    <location>
        <begin position="181"/>
        <end position="202"/>
    </location>
</feature>
<evidence type="ECO:0000313" key="2">
    <source>
        <dbReference type="EMBL" id="OGJ00698.1"/>
    </source>
</evidence>
<accession>A0A1F6Y2U2</accession>
<proteinExistence type="predicted"/>
<evidence type="ECO:0000256" key="1">
    <source>
        <dbReference type="SAM" id="MobiDB-lite"/>
    </source>
</evidence>
<dbReference type="Proteomes" id="UP000177693">
    <property type="component" value="Unassembled WGS sequence"/>
</dbReference>
<feature type="compositionally biased region" description="Gly residues" evidence="1">
    <location>
        <begin position="181"/>
        <end position="191"/>
    </location>
</feature>
<protein>
    <submittedName>
        <fullName evidence="2">Uncharacterized protein</fullName>
    </submittedName>
</protein>
<dbReference type="InterPro" id="IPR014717">
    <property type="entry name" value="Transl_elong_EF1B/ribsomal_bS6"/>
</dbReference>
<sequence length="216" mass="23410">MMRFIMPVILIGVAIALFFMVTNPIYDDIRKLRAQVASYDEALSYSKALESERDKLTAKYNSINRDDLAKLQKLLPENIDNIRLILEIEQIALPYAMALKDVKYNATNDTAKSAGATGTAGAPAVVQGGRAAQAGGKDYGAWDLSFSTTGTYDNFLRFTRDLESNLRIVDISSIQFSSGGSAGSAGGGGPSAGSSSSSSPETYKYDFKIKTYWLKN</sequence>
<gene>
    <name evidence="2" type="ORF">A3I23_02205</name>
</gene>
<dbReference type="Gene3D" id="3.30.70.60">
    <property type="match status" value="1"/>
</dbReference>
<evidence type="ECO:0000313" key="3">
    <source>
        <dbReference type="Proteomes" id="UP000177693"/>
    </source>
</evidence>